<name>A0A5U3IRB7_SALER</name>
<organism evidence="2">
    <name type="scientific">Salmonella enterica</name>
    <name type="common">Salmonella choleraesuis</name>
    <dbReference type="NCBI Taxonomy" id="28901"/>
    <lineage>
        <taxon>Bacteria</taxon>
        <taxon>Pseudomonadati</taxon>
        <taxon>Pseudomonadota</taxon>
        <taxon>Gammaproteobacteria</taxon>
        <taxon>Enterobacterales</taxon>
        <taxon>Enterobacteriaceae</taxon>
        <taxon>Salmonella</taxon>
    </lineage>
</organism>
<dbReference type="Proteomes" id="UP000839610">
    <property type="component" value="Unassembled WGS sequence"/>
</dbReference>
<evidence type="ECO:0000256" key="1">
    <source>
        <dbReference type="SAM" id="Phobius"/>
    </source>
</evidence>
<feature type="transmembrane region" description="Helical" evidence="1">
    <location>
        <begin position="12"/>
        <end position="34"/>
    </location>
</feature>
<proteinExistence type="predicted"/>
<keyword evidence="1" id="KW-0472">Membrane</keyword>
<dbReference type="AlphaFoldDB" id="A0A5U3IRB7"/>
<sequence>MSSSKKNIWPAYVDMMTVLLMVYVLISAILGSIISTLNDNNTPPNNKVKDSKNEKNVMMPEVKDYFILSNDSLYYNKDSLSLSFSENTLKIDNEKNLLNYLSENSGHKGKWLVGVYIKKNEKISVGAQLREQSVLYLNLIKIMNEKGIMYEEIENRNVAPSDKYNNVIKVKYVKN</sequence>
<accession>A0A5U3IRB7</accession>
<gene>
    <name evidence="2" type="ORF">VH79_25055</name>
</gene>
<comment type="caution">
    <text evidence="2">The sequence shown here is derived from an EMBL/GenBank/DDBJ whole genome shotgun (WGS) entry which is preliminary data.</text>
</comment>
<protein>
    <submittedName>
        <fullName evidence="2">Uncharacterized protein</fullName>
    </submittedName>
</protein>
<evidence type="ECO:0000313" key="2">
    <source>
        <dbReference type="EMBL" id="EBP4586390.1"/>
    </source>
</evidence>
<keyword evidence="1" id="KW-1133">Transmembrane helix</keyword>
<keyword evidence="1" id="KW-0812">Transmembrane</keyword>
<dbReference type="EMBL" id="AAGLUV010000030">
    <property type="protein sequence ID" value="EBP4586390.1"/>
    <property type="molecule type" value="Genomic_DNA"/>
</dbReference>
<reference evidence="2" key="1">
    <citation type="submission" date="2018-07" db="EMBL/GenBank/DDBJ databases">
        <authorList>
            <consortium name="GenomeTrakr network: Whole genome sequencing for foodborne pathogen traceback"/>
        </authorList>
    </citation>
    <scope>NUCLEOTIDE SEQUENCE [LARGE SCALE GENOMIC DNA]</scope>
    <source>
        <strain evidence="2">FDA00008842</strain>
    </source>
</reference>